<dbReference type="InterPro" id="IPR009003">
    <property type="entry name" value="Peptidase_S1_PA"/>
</dbReference>
<dbReference type="InterPro" id="IPR043504">
    <property type="entry name" value="Peptidase_S1_PA_chymotrypsin"/>
</dbReference>
<dbReference type="PANTHER" id="PTHR15462">
    <property type="entry name" value="SERINE PROTEASE"/>
    <property type="match status" value="1"/>
</dbReference>
<keyword evidence="1 2" id="KW-0732">Signal</keyword>
<organism evidence="4">
    <name type="scientific">Chitinibacter mangrovi</name>
    <dbReference type="NCBI Taxonomy" id="3153927"/>
    <lineage>
        <taxon>Bacteria</taxon>
        <taxon>Pseudomonadati</taxon>
        <taxon>Pseudomonadota</taxon>
        <taxon>Betaproteobacteria</taxon>
        <taxon>Neisseriales</taxon>
        <taxon>Chitinibacteraceae</taxon>
        <taxon>Chitinibacter</taxon>
    </lineage>
</organism>
<dbReference type="AlphaFoldDB" id="A0AAU7F5V0"/>
<feature type="domain" description="Peptidase S1" evidence="3">
    <location>
        <begin position="52"/>
        <end position="224"/>
    </location>
</feature>
<dbReference type="InterPro" id="IPR001314">
    <property type="entry name" value="Peptidase_S1A"/>
</dbReference>
<accession>A0AAU7F5V0</accession>
<dbReference type="PROSITE" id="PS00134">
    <property type="entry name" value="TRYPSIN_HIS"/>
    <property type="match status" value="1"/>
</dbReference>
<gene>
    <name evidence="4" type="ORF">ABHF33_10270</name>
</gene>
<feature type="signal peptide" evidence="2">
    <location>
        <begin position="1"/>
        <end position="18"/>
    </location>
</feature>
<dbReference type="EC" id="3.4.21.-" evidence="4"/>
<name>A0AAU7F5V0_9NEIS</name>
<dbReference type="PANTHER" id="PTHR15462:SF8">
    <property type="entry name" value="SERINE PROTEASE"/>
    <property type="match status" value="1"/>
</dbReference>
<feature type="chain" id="PRO_5043728084" evidence="2">
    <location>
        <begin position="19"/>
        <end position="267"/>
    </location>
</feature>
<protein>
    <submittedName>
        <fullName evidence="4">Trypsin-like serine protease</fullName>
        <ecNumber evidence="4">3.4.21.-</ecNumber>
    </submittedName>
</protein>
<dbReference type="InterPro" id="IPR050966">
    <property type="entry name" value="Glutamyl_endopeptidase"/>
</dbReference>
<evidence type="ECO:0000259" key="3">
    <source>
        <dbReference type="Pfam" id="PF00089"/>
    </source>
</evidence>
<dbReference type="InterPro" id="IPR018114">
    <property type="entry name" value="TRYPSIN_HIS"/>
</dbReference>
<dbReference type="RefSeq" id="WP_348943879.1">
    <property type="nucleotide sequence ID" value="NZ_CP157355.1"/>
</dbReference>
<dbReference type="EMBL" id="CP157355">
    <property type="protein sequence ID" value="XBL99456.1"/>
    <property type="molecule type" value="Genomic_DNA"/>
</dbReference>
<dbReference type="Gene3D" id="2.40.10.10">
    <property type="entry name" value="Trypsin-like serine proteases"/>
    <property type="match status" value="2"/>
</dbReference>
<evidence type="ECO:0000256" key="1">
    <source>
        <dbReference type="ARBA" id="ARBA00022729"/>
    </source>
</evidence>
<dbReference type="InterPro" id="IPR001254">
    <property type="entry name" value="Trypsin_dom"/>
</dbReference>
<dbReference type="Pfam" id="PF00089">
    <property type="entry name" value="Trypsin"/>
    <property type="match status" value="1"/>
</dbReference>
<reference evidence="4" key="1">
    <citation type="submission" date="2024-05" db="EMBL/GenBank/DDBJ databases">
        <authorList>
            <person name="Yang L."/>
            <person name="Pan L."/>
        </authorList>
    </citation>
    <scope>NUCLEOTIDE SEQUENCE</scope>
    <source>
        <strain evidence="4">FCG-7</strain>
    </source>
</reference>
<evidence type="ECO:0000256" key="2">
    <source>
        <dbReference type="SAM" id="SignalP"/>
    </source>
</evidence>
<dbReference type="SUPFAM" id="SSF50494">
    <property type="entry name" value="Trypsin-like serine proteases"/>
    <property type="match status" value="1"/>
</dbReference>
<dbReference type="KEGG" id="cmav:ABHF33_10270"/>
<keyword evidence="4" id="KW-0378">Hydrolase</keyword>
<proteinExistence type="predicted"/>
<sequence>MRLSGLLVALLLSVPVLAQDDAQLQKERQALFFGHDDRVHIAAPYAAPYAAIGRLEVKSGGTCTATLVAPNLALTAAHCFLMTPRKIDAGRWFMAGFHQGKYQARYRVIEQLFHPKFRQGLTYKGDDVYIEPSAAPYDIALLKLKLQDGIAPSPMPVFRGNRQRLMQAILRSQQKVNQGGFAEDHDTILSAHLGCSLTQLRSNGTIFHRCDTLSGDSGSPIWLDLPAGPTLIAVQSSAPDWFNRQQADNVGVTVLQLPAGASKLLSK</sequence>
<keyword evidence="4" id="KW-0645">Protease</keyword>
<evidence type="ECO:0000313" key="4">
    <source>
        <dbReference type="EMBL" id="XBL99456.1"/>
    </source>
</evidence>
<dbReference type="GO" id="GO:0004252">
    <property type="term" value="F:serine-type endopeptidase activity"/>
    <property type="evidence" value="ECO:0007669"/>
    <property type="project" value="InterPro"/>
</dbReference>
<dbReference type="PRINTS" id="PR00722">
    <property type="entry name" value="CHYMOTRYPSIN"/>
</dbReference>
<dbReference type="GO" id="GO:0006508">
    <property type="term" value="P:proteolysis"/>
    <property type="evidence" value="ECO:0007669"/>
    <property type="project" value="UniProtKB-KW"/>
</dbReference>